<name>A0A5M6ZJX0_9PROT</name>
<organism evidence="3 4">
    <name type="scientific">Alkalicaulis satelles</name>
    <dbReference type="NCBI Taxonomy" id="2609175"/>
    <lineage>
        <taxon>Bacteria</taxon>
        <taxon>Pseudomonadati</taxon>
        <taxon>Pseudomonadota</taxon>
        <taxon>Alphaproteobacteria</taxon>
        <taxon>Maricaulales</taxon>
        <taxon>Maricaulaceae</taxon>
        <taxon>Alkalicaulis</taxon>
    </lineage>
</organism>
<dbReference type="RefSeq" id="WP_150022144.1">
    <property type="nucleotide sequence ID" value="NZ_VWOJ01000001.1"/>
</dbReference>
<gene>
    <name evidence="3" type="ORF">F1654_03760</name>
</gene>
<reference evidence="3 4" key="1">
    <citation type="submission" date="2019-09" db="EMBL/GenBank/DDBJ databases">
        <authorList>
            <person name="Kevbrin V."/>
            <person name="Grouzdev D.S."/>
        </authorList>
    </citation>
    <scope>NUCLEOTIDE SEQUENCE [LARGE SCALE GENOMIC DNA]</scope>
    <source>
        <strain evidence="3 4">G-192</strain>
    </source>
</reference>
<dbReference type="InterPro" id="IPR029010">
    <property type="entry name" value="ThuA-like"/>
</dbReference>
<protein>
    <submittedName>
        <fullName evidence="3">ThuA domain-containing protein</fullName>
    </submittedName>
</protein>
<feature type="domain" description="ThuA-like" evidence="2">
    <location>
        <begin position="34"/>
        <end position="249"/>
    </location>
</feature>
<feature type="chain" id="PRO_5024414945" evidence="1">
    <location>
        <begin position="23"/>
        <end position="254"/>
    </location>
</feature>
<dbReference type="Proteomes" id="UP000325122">
    <property type="component" value="Unassembled WGS sequence"/>
</dbReference>
<dbReference type="PROSITE" id="PS51257">
    <property type="entry name" value="PROKAR_LIPOPROTEIN"/>
    <property type="match status" value="1"/>
</dbReference>
<feature type="signal peptide" evidence="1">
    <location>
        <begin position="1"/>
        <end position="22"/>
    </location>
</feature>
<evidence type="ECO:0000313" key="4">
    <source>
        <dbReference type="Proteomes" id="UP000325122"/>
    </source>
</evidence>
<dbReference type="Pfam" id="PF06283">
    <property type="entry name" value="ThuA"/>
    <property type="match status" value="1"/>
</dbReference>
<dbReference type="InterPro" id="IPR029062">
    <property type="entry name" value="Class_I_gatase-like"/>
</dbReference>
<dbReference type="EMBL" id="VWOJ01000001">
    <property type="protein sequence ID" value="KAA5805113.1"/>
    <property type="molecule type" value="Genomic_DNA"/>
</dbReference>
<dbReference type="Gene3D" id="3.40.50.880">
    <property type="match status" value="1"/>
</dbReference>
<evidence type="ECO:0000259" key="2">
    <source>
        <dbReference type="Pfam" id="PF06283"/>
    </source>
</evidence>
<keyword evidence="4" id="KW-1185">Reference proteome</keyword>
<accession>A0A5M6ZJX0</accession>
<dbReference type="SUPFAM" id="SSF52317">
    <property type="entry name" value="Class I glutamine amidotransferase-like"/>
    <property type="match status" value="1"/>
</dbReference>
<evidence type="ECO:0000256" key="1">
    <source>
        <dbReference type="SAM" id="SignalP"/>
    </source>
</evidence>
<dbReference type="PANTHER" id="PTHR40469:SF2">
    <property type="entry name" value="GALACTOSE-BINDING DOMAIN-LIKE SUPERFAMILY PROTEIN"/>
    <property type="match status" value="1"/>
</dbReference>
<comment type="caution">
    <text evidence="3">The sequence shown here is derived from an EMBL/GenBank/DDBJ whole genome shotgun (WGS) entry which is preliminary data.</text>
</comment>
<dbReference type="AlphaFoldDB" id="A0A5M6ZJX0"/>
<proteinExistence type="predicted"/>
<keyword evidence="1" id="KW-0732">Signal</keyword>
<dbReference type="PANTHER" id="PTHR40469">
    <property type="entry name" value="SECRETED GLYCOSYL HYDROLASE"/>
    <property type="match status" value="1"/>
</dbReference>
<evidence type="ECO:0000313" key="3">
    <source>
        <dbReference type="EMBL" id="KAA5805113.1"/>
    </source>
</evidence>
<sequence length="254" mass="27811">MFRMIARFISGLALIALTSACAQPEPVREEPGARVLVFSHTTGWRHDSIEAGVEALELMASQQGWSFEASEDPAVFDQGALDRTDVLVLLSSTTGDTPESEWLTDEGRTALQAFVRAGGGVAAIHAAADAHYHWPWYRQMIGAAFEMHPPGTPDGDLSVVDSDHPATRELPEAFTRTDEWYWFSDFDGSVRLLMTLDAASIGEEGGDVPMAWAHEFEGGRVFYTALGHTRESFTEPLFLEHVRGGIAWAAGLED</sequence>